<dbReference type="EMBL" id="AUZY01012303">
    <property type="protein sequence ID" value="EQD30487.1"/>
    <property type="molecule type" value="Genomic_DNA"/>
</dbReference>
<gene>
    <name evidence="7" type="ORF">B1B_18374</name>
</gene>
<dbReference type="GO" id="GO:0006352">
    <property type="term" value="P:DNA-templated transcription initiation"/>
    <property type="evidence" value="ECO:0007669"/>
    <property type="project" value="InterPro"/>
</dbReference>
<comment type="caution">
    <text evidence="7">The sequence shown here is derived from an EMBL/GenBank/DDBJ whole genome shotgun (WGS) entry which is preliminary data.</text>
</comment>
<dbReference type="InterPro" id="IPR013325">
    <property type="entry name" value="RNA_pol_sigma_r2"/>
</dbReference>
<evidence type="ECO:0000313" key="7">
    <source>
        <dbReference type="EMBL" id="EQD30487.1"/>
    </source>
</evidence>
<feature type="region of interest" description="Disordered" evidence="5">
    <location>
        <begin position="94"/>
        <end position="117"/>
    </location>
</feature>
<sequence>MNDTSTQTDTLEQLLARTGTGDRAAFARLYQQTAPRLFGLCVRLMQDRSEAEDVLQEAFVSVWRRANRYNFSLGGANTWLTAVVRNRAIDKLRQRREATNTDPLEFERLPDASHGPDARAMASADYLRLERCLEQLDPKYSRSVRA</sequence>
<keyword evidence="3" id="KW-0238">DNA-binding</keyword>
<dbReference type="InterPro" id="IPR007627">
    <property type="entry name" value="RNA_pol_sigma70_r2"/>
</dbReference>
<keyword evidence="4" id="KW-0804">Transcription</keyword>
<dbReference type="PROSITE" id="PS01063">
    <property type="entry name" value="SIGMA70_ECF"/>
    <property type="match status" value="1"/>
</dbReference>
<name>T0YF58_9ZZZZ</name>
<evidence type="ECO:0000256" key="2">
    <source>
        <dbReference type="ARBA" id="ARBA00023082"/>
    </source>
</evidence>
<keyword evidence="2" id="KW-0731">Sigma factor</keyword>
<dbReference type="PANTHER" id="PTHR43133">
    <property type="entry name" value="RNA POLYMERASE ECF-TYPE SIGMA FACTO"/>
    <property type="match status" value="1"/>
</dbReference>
<dbReference type="NCBIfam" id="TIGR02937">
    <property type="entry name" value="sigma70-ECF"/>
    <property type="match status" value="1"/>
</dbReference>
<dbReference type="InterPro" id="IPR039425">
    <property type="entry name" value="RNA_pol_sigma-70-like"/>
</dbReference>
<feature type="domain" description="RNA polymerase sigma-70 region 2" evidence="6">
    <location>
        <begin position="29"/>
        <end position="96"/>
    </location>
</feature>
<organism evidence="7">
    <name type="scientific">mine drainage metagenome</name>
    <dbReference type="NCBI Taxonomy" id="410659"/>
    <lineage>
        <taxon>unclassified sequences</taxon>
        <taxon>metagenomes</taxon>
        <taxon>ecological metagenomes</taxon>
    </lineage>
</organism>
<keyword evidence="1" id="KW-0805">Transcription regulation</keyword>
<reference evidence="7" key="1">
    <citation type="submission" date="2013-08" db="EMBL/GenBank/DDBJ databases">
        <authorList>
            <person name="Mendez C."/>
            <person name="Richter M."/>
            <person name="Ferrer M."/>
            <person name="Sanchez J."/>
        </authorList>
    </citation>
    <scope>NUCLEOTIDE SEQUENCE</scope>
</reference>
<dbReference type="PANTHER" id="PTHR43133:SF62">
    <property type="entry name" value="RNA POLYMERASE SIGMA FACTOR SIGZ"/>
    <property type="match status" value="1"/>
</dbReference>
<proteinExistence type="predicted"/>
<dbReference type="GO" id="GO:0003677">
    <property type="term" value="F:DNA binding"/>
    <property type="evidence" value="ECO:0007669"/>
    <property type="project" value="UniProtKB-KW"/>
</dbReference>
<dbReference type="GO" id="GO:0016987">
    <property type="term" value="F:sigma factor activity"/>
    <property type="evidence" value="ECO:0007669"/>
    <property type="project" value="UniProtKB-KW"/>
</dbReference>
<dbReference type="AlphaFoldDB" id="T0YF58"/>
<dbReference type="InterPro" id="IPR014284">
    <property type="entry name" value="RNA_pol_sigma-70_dom"/>
</dbReference>
<dbReference type="InterPro" id="IPR000838">
    <property type="entry name" value="RNA_pol_sigma70_ECF_CS"/>
</dbReference>
<dbReference type="Gene3D" id="1.10.1740.10">
    <property type="match status" value="1"/>
</dbReference>
<feature type="non-terminal residue" evidence="7">
    <location>
        <position position="146"/>
    </location>
</feature>
<evidence type="ECO:0000256" key="4">
    <source>
        <dbReference type="ARBA" id="ARBA00023163"/>
    </source>
</evidence>
<evidence type="ECO:0000256" key="1">
    <source>
        <dbReference type="ARBA" id="ARBA00023015"/>
    </source>
</evidence>
<dbReference type="SUPFAM" id="SSF88946">
    <property type="entry name" value="Sigma2 domain of RNA polymerase sigma factors"/>
    <property type="match status" value="1"/>
</dbReference>
<evidence type="ECO:0000256" key="3">
    <source>
        <dbReference type="ARBA" id="ARBA00023125"/>
    </source>
</evidence>
<protein>
    <submittedName>
        <fullName evidence="7">RNA polymerase, sigma-24 subunit, ECF subfamily</fullName>
    </submittedName>
</protein>
<reference evidence="7" key="2">
    <citation type="journal article" date="2014" name="ISME J.">
        <title>Microbial stratification in low pH oxic and suboxic macroscopic growths along an acid mine drainage.</title>
        <authorList>
            <person name="Mendez-Garcia C."/>
            <person name="Mesa V."/>
            <person name="Sprenger R.R."/>
            <person name="Richter M."/>
            <person name="Diez M.S."/>
            <person name="Solano J."/>
            <person name="Bargiela R."/>
            <person name="Golyshina O.V."/>
            <person name="Manteca A."/>
            <person name="Ramos J.L."/>
            <person name="Gallego J.R."/>
            <person name="Llorente I."/>
            <person name="Martins Dos Santos V.A."/>
            <person name="Jensen O.N."/>
            <person name="Pelaez A.I."/>
            <person name="Sanchez J."/>
            <person name="Ferrer M."/>
        </authorList>
    </citation>
    <scope>NUCLEOTIDE SEQUENCE</scope>
</reference>
<dbReference type="Pfam" id="PF04542">
    <property type="entry name" value="Sigma70_r2"/>
    <property type="match status" value="1"/>
</dbReference>
<evidence type="ECO:0000259" key="6">
    <source>
        <dbReference type="Pfam" id="PF04542"/>
    </source>
</evidence>
<evidence type="ECO:0000256" key="5">
    <source>
        <dbReference type="SAM" id="MobiDB-lite"/>
    </source>
</evidence>
<accession>T0YF58</accession>